<dbReference type="GeneID" id="103067174"/>
<feature type="coiled-coil region" evidence="3">
    <location>
        <begin position="344"/>
        <end position="378"/>
    </location>
</feature>
<evidence type="ECO:0000256" key="1">
    <source>
        <dbReference type="ARBA" id="ARBA00022754"/>
    </source>
</evidence>
<dbReference type="PROSITE" id="PS51842">
    <property type="entry name" value="IF_ROD_2"/>
    <property type="match status" value="1"/>
</dbReference>
<dbReference type="InterPro" id="IPR002957">
    <property type="entry name" value="Keratin_I"/>
</dbReference>
<dbReference type="Pfam" id="PF00038">
    <property type="entry name" value="Filament"/>
    <property type="match status" value="1"/>
</dbReference>
<dbReference type="PANTHER" id="PTHR23239:SF358">
    <property type="entry name" value="KERATIN, TYPE I CYTOSKELETAL 18"/>
    <property type="match status" value="1"/>
</dbReference>
<sequence length="419" mass="46997">MAFSPPHPRNGSLSAGSVRLFPGSSAASVRRNSSGSDVLLTRLRGALPAARASVAMAPLLLGPGRQQEALQGLNERLSGYLQQVRGLEAANRALEEEIAAVRSSRAGALGPKDWEACEQPLAELRKQVEELNMENVRLLLQIDNARLAMDDFKHKLEAEQAACDSVQKDTQGLRKIIDDTNFLRLKLDGDLESLREELAHLRKSHKEEVETLAALVANSDVTVQVDNPQKHDLSKTIAEIRNQYEQVAEQNRADTENWYRTKFDCMSQEANVNTQALEQARNELSELRRQLQGLEIERQTLQKMVDALENTLKNTEDHYLSGLADLNQVIASLQEDLVACRAYLETQSRDYETLLDLKTKLENEIEHYRALLEDVTDRGDVLNSGKAEIRSQTIKKMVVITHKIVNGQDVTQRSEEITQ</sequence>
<feature type="domain" description="IF rod" evidence="4">
    <location>
        <begin position="66"/>
        <end position="379"/>
    </location>
</feature>
<dbReference type="FunFam" id="1.20.5.500:FF:000001">
    <property type="entry name" value="Type II keratin 23"/>
    <property type="match status" value="1"/>
</dbReference>
<feature type="coiled-coil region" evidence="3">
    <location>
        <begin position="70"/>
        <end position="318"/>
    </location>
</feature>
<organism evidence="5 6">
    <name type="scientific">Python bivittatus</name>
    <name type="common">Burmese python</name>
    <name type="synonym">Python molurus bivittatus</name>
    <dbReference type="NCBI Taxonomy" id="176946"/>
    <lineage>
        <taxon>Eukaryota</taxon>
        <taxon>Metazoa</taxon>
        <taxon>Chordata</taxon>
        <taxon>Craniata</taxon>
        <taxon>Vertebrata</taxon>
        <taxon>Euteleostomi</taxon>
        <taxon>Lepidosauria</taxon>
        <taxon>Squamata</taxon>
        <taxon>Bifurcata</taxon>
        <taxon>Unidentata</taxon>
        <taxon>Episquamata</taxon>
        <taxon>Toxicofera</taxon>
        <taxon>Serpentes</taxon>
        <taxon>Henophidia</taxon>
        <taxon>Pythonidae</taxon>
        <taxon>Python</taxon>
    </lineage>
</organism>
<reference evidence="6" key="1">
    <citation type="submission" date="2025-08" db="UniProtKB">
        <authorList>
            <consortium name="RefSeq"/>
        </authorList>
    </citation>
    <scope>IDENTIFICATION</scope>
    <source>
        <tissue evidence="6">Liver</tissue>
    </source>
</reference>
<dbReference type="GO" id="GO:0005198">
    <property type="term" value="F:structural molecule activity"/>
    <property type="evidence" value="ECO:0007669"/>
    <property type="project" value="InterPro"/>
</dbReference>
<keyword evidence="1" id="KW-0403">Intermediate filament</keyword>
<gene>
    <name evidence="6" type="primary">LOC103067174</name>
</gene>
<accession>A0A9F2R2F4</accession>
<dbReference type="PRINTS" id="PR01248">
    <property type="entry name" value="TYPE1KERATIN"/>
</dbReference>
<dbReference type="Gene3D" id="1.20.5.1160">
    <property type="entry name" value="Vasodilator-stimulated phosphoprotein"/>
    <property type="match status" value="1"/>
</dbReference>
<dbReference type="Gene3D" id="1.20.5.170">
    <property type="match status" value="1"/>
</dbReference>
<protein>
    <submittedName>
        <fullName evidence="6">Keratin, type I cytoskeletal 18-like isoform X1</fullName>
    </submittedName>
</protein>
<dbReference type="RefSeq" id="XP_007433996.1">
    <property type="nucleotide sequence ID" value="XM_007433934.3"/>
</dbReference>
<evidence type="ECO:0000313" key="6">
    <source>
        <dbReference type="RefSeq" id="XP_007433996.1"/>
    </source>
</evidence>
<dbReference type="InterPro" id="IPR039008">
    <property type="entry name" value="IF_rod_dom"/>
</dbReference>
<name>A0A9F2R2F4_PYTBI</name>
<dbReference type="AlphaFoldDB" id="A0A9F2R2F4"/>
<dbReference type="OrthoDB" id="2441647at2759"/>
<proteinExistence type="predicted"/>
<dbReference type="GO" id="GO:0005882">
    <property type="term" value="C:intermediate filament"/>
    <property type="evidence" value="ECO:0007669"/>
    <property type="project" value="UniProtKB-KW"/>
</dbReference>
<keyword evidence="2 3" id="KW-0175">Coiled coil</keyword>
<evidence type="ECO:0000313" key="5">
    <source>
        <dbReference type="Proteomes" id="UP000695026"/>
    </source>
</evidence>
<keyword evidence="5" id="KW-1185">Reference proteome</keyword>
<evidence type="ECO:0000256" key="2">
    <source>
        <dbReference type="ARBA" id="ARBA00023054"/>
    </source>
</evidence>
<dbReference type="OMA" id="VMRNDTE"/>
<dbReference type="Gene3D" id="1.20.5.500">
    <property type="entry name" value="Single helix bin"/>
    <property type="match status" value="1"/>
</dbReference>
<dbReference type="SUPFAM" id="SSF64593">
    <property type="entry name" value="Intermediate filament protein, coiled coil region"/>
    <property type="match status" value="2"/>
</dbReference>
<evidence type="ECO:0000259" key="4">
    <source>
        <dbReference type="PROSITE" id="PS51842"/>
    </source>
</evidence>
<dbReference type="PANTHER" id="PTHR23239">
    <property type="entry name" value="INTERMEDIATE FILAMENT"/>
    <property type="match status" value="1"/>
</dbReference>
<dbReference type="KEGG" id="pbi:103067174"/>
<dbReference type="Proteomes" id="UP000695026">
    <property type="component" value="Unplaced"/>
</dbReference>
<evidence type="ECO:0000256" key="3">
    <source>
        <dbReference type="SAM" id="Coils"/>
    </source>
</evidence>
<dbReference type="SMART" id="SM01391">
    <property type="entry name" value="Filament"/>
    <property type="match status" value="1"/>
</dbReference>